<dbReference type="Proteomes" id="UP001500235">
    <property type="component" value="Unassembled WGS sequence"/>
</dbReference>
<protein>
    <submittedName>
        <fullName evidence="2">GNAT family N-acetyltransferase</fullName>
    </submittedName>
</protein>
<dbReference type="RefSeq" id="WP_344707344.1">
    <property type="nucleotide sequence ID" value="NZ_BAABBQ010000001.1"/>
</dbReference>
<gene>
    <name evidence="2" type="ORF">GCM10022280_20750</name>
</gene>
<proteinExistence type="predicted"/>
<dbReference type="PANTHER" id="PTHR43792">
    <property type="entry name" value="GNAT FAMILY, PUTATIVE (AFU_ORTHOLOGUE AFUA_3G00765)-RELATED-RELATED"/>
    <property type="match status" value="1"/>
</dbReference>
<evidence type="ECO:0000313" key="3">
    <source>
        <dbReference type="Proteomes" id="UP001500235"/>
    </source>
</evidence>
<dbReference type="SUPFAM" id="SSF55729">
    <property type="entry name" value="Acyl-CoA N-acyltransferases (Nat)"/>
    <property type="match status" value="1"/>
</dbReference>
<evidence type="ECO:0000313" key="2">
    <source>
        <dbReference type="EMBL" id="GAA4020275.1"/>
    </source>
</evidence>
<reference evidence="3" key="1">
    <citation type="journal article" date="2019" name="Int. J. Syst. Evol. Microbiol.">
        <title>The Global Catalogue of Microorganisms (GCM) 10K type strain sequencing project: providing services to taxonomists for standard genome sequencing and annotation.</title>
        <authorList>
            <consortium name="The Broad Institute Genomics Platform"/>
            <consortium name="The Broad Institute Genome Sequencing Center for Infectious Disease"/>
            <person name="Wu L."/>
            <person name="Ma J."/>
        </authorList>
    </citation>
    <scope>NUCLEOTIDE SEQUENCE [LARGE SCALE GENOMIC DNA]</scope>
    <source>
        <strain evidence="3">JCM 17563</strain>
    </source>
</reference>
<dbReference type="PROSITE" id="PS51186">
    <property type="entry name" value="GNAT"/>
    <property type="match status" value="1"/>
</dbReference>
<dbReference type="InterPro" id="IPR051531">
    <property type="entry name" value="N-acetyltransferase"/>
</dbReference>
<feature type="domain" description="N-acetyltransferase" evidence="1">
    <location>
        <begin position="10"/>
        <end position="164"/>
    </location>
</feature>
<dbReference type="InterPro" id="IPR000182">
    <property type="entry name" value="GNAT_dom"/>
</dbReference>
<comment type="caution">
    <text evidence="2">The sequence shown here is derived from an EMBL/GenBank/DDBJ whole genome shotgun (WGS) entry which is preliminary data.</text>
</comment>
<dbReference type="InterPro" id="IPR016181">
    <property type="entry name" value="Acyl_CoA_acyltransferase"/>
</dbReference>
<keyword evidence="3" id="KW-1185">Reference proteome</keyword>
<dbReference type="Pfam" id="PF13302">
    <property type="entry name" value="Acetyltransf_3"/>
    <property type="match status" value="1"/>
</dbReference>
<evidence type="ECO:0000259" key="1">
    <source>
        <dbReference type="PROSITE" id="PS51186"/>
    </source>
</evidence>
<accession>A0ABP7T2U2</accession>
<dbReference type="Gene3D" id="3.40.630.30">
    <property type="match status" value="1"/>
</dbReference>
<organism evidence="2 3">
    <name type="scientific">Sphingomonas swuensis</name>
    <dbReference type="NCBI Taxonomy" id="977800"/>
    <lineage>
        <taxon>Bacteria</taxon>
        <taxon>Pseudomonadati</taxon>
        <taxon>Pseudomonadota</taxon>
        <taxon>Alphaproteobacteria</taxon>
        <taxon>Sphingomonadales</taxon>
        <taxon>Sphingomonadaceae</taxon>
        <taxon>Sphingomonas</taxon>
    </lineage>
</organism>
<sequence length="164" mass="18720">MVESIRTERLLLRRARAEDAVALHPIFTDPEGMRYWSTLPHENLAQTEEWLASMIDAPADTSDDFILDLDGRAIGKLGCWRLHDVGYMLGREHWGHGYAGEAMAAFLAHRRRMGSTEITADTDPGNLPSIRLLERHGFVETGRAENTWLIGGVWHHSIYWRKDL</sequence>
<dbReference type="PANTHER" id="PTHR43792:SF1">
    <property type="entry name" value="N-ACETYLTRANSFERASE DOMAIN-CONTAINING PROTEIN"/>
    <property type="match status" value="1"/>
</dbReference>
<name>A0ABP7T2U2_9SPHN</name>
<dbReference type="EMBL" id="BAABBQ010000001">
    <property type="protein sequence ID" value="GAA4020275.1"/>
    <property type="molecule type" value="Genomic_DNA"/>
</dbReference>